<proteinExistence type="predicted"/>
<sequence>MSIKKKKSITIIGYGNVGKSLVHILQENFIINILSFSKNAKSSKLVTIFKKNTYENTLDNIYNDVEIALKNTDILIITVPNFLREEIILKVKSYIKNQIIIFIPGIGPSQFISYKYLRGNRVFCLERVPFISRYIDDKEYILDDRKIIKYASMYSGDSIDELLNIMFKKPVLKIDYQLVTLTSSNAILHTSRMYSIFNSKETEIFKKEIYFYASWDDKASRLFNECDNEIMKICQKLYELEVILNKPISLMEYYDSTTPKELTKKIKSIESFKNIKLKMLQLGRDKYILDKKTRFLTEDIPFGLLMFKGLAELVKVETPNIDKILYWAQNILGSEYIIDGKLIDFSKTGCPQNYNIESIKELYKVFNM</sequence>
<dbReference type="PANTHER" id="PTHR38015">
    <property type="entry name" value="BLR6086 PROTEIN"/>
    <property type="match status" value="1"/>
</dbReference>
<dbReference type="EMBL" id="CP060637">
    <property type="protein sequence ID" value="QNM14775.1"/>
    <property type="molecule type" value="Genomic_DNA"/>
</dbReference>
<name>A0A7G9GVE3_9FUSO</name>
<keyword evidence="1" id="KW-0560">Oxidoreductase</keyword>
<evidence type="ECO:0000313" key="4">
    <source>
        <dbReference type="EMBL" id="QNM14775.1"/>
    </source>
</evidence>
<dbReference type="RefSeq" id="WP_187422723.1">
    <property type="nucleotide sequence ID" value="NZ_CP060637.1"/>
</dbReference>
<dbReference type="SUPFAM" id="SSF51735">
    <property type="entry name" value="NAD(P)-binding Rossmann-fold domains"/>
    <property type="match status" value="1"/>
</dbReference>
<dbReference type="InterPro" id="IPR008927">
    <property type="entry name" value="6-PGluconate_DH-like_C_sf"/>
</dbReference>
<protein>
    <submittedName>
        <fullName evidence="4">NAD/NADP octopine/nopaline dehydrogenase family protein</fullName>
    </submittedName>
</protein>
<dbReference type="InterPro" id="IPR051729">
    <property type="entry name" value="Opine/Lysopine_DH"/>
</dbReference>
<organism evidence="4 5">
    <name type="scientific">Fusobacterium hominis</name>
    <dbReference type="NCBI Taxonomy" id="2764326"/>
    <lineage>
        <taxon>Bacteria</taxon>
        <taxon>Fusobacteriati</taxon>
        <taxon>Fusobacteriota</taxon>
        <taxon>Fusobacteriia</taxon>
        <taxon>Fusobacteriales</taxon>
        <taxon>Fusobacteriaceae</taxon>
        <taxon>Fusobacterium</taxon>
    </lineage>
</organism>
<dbReference type="KEGG" id="fho:H9Q81_07370"/>
<dbReference type="InterPro" id="IPR036291">
    <property type="entry name" value="NAD(P)-bd_dom_sf"/>
</dbReference>
<gene>
    <name evidence="4" type="ORF">H9Q81_07370</name>
</gene>
<evidence type="ECO:0000313" key="5">
    <source>
        <dbReference type="Proteomes" id="UP000515913"/>
    </source>
</evidence>
<evidence type="ECO:0000256" key="1">
    <source>
        <dbReference type="ARBA" id="ARBA00023002"/>
    </source>
</evidence>
<reference evidence="4 5" key="1">
    <citation type="submission" date="2020-08" db="EMBL/GenBank/DDBJ databases">
        <authorList>
            <person name="Liu C."/>
            <person name="Sun Q."/>
        </authorList>
    </citation>
    <scope>NUCLEOTIDE SEQUENCE [LARGE SCALE GENOMIC DNA]</scope>
    <source>
        <strain evidence="4 5">NSJ-57</strain>
    </source>
</reference>
<dbReference type="Pfam" id="PF01210">
    <property type="entry name" value="NAD_Gly3P_dh_N"/>
    <property type="match status" value="1"/>
</dbReference>
<feature type="domain" description="Glycerol-3-phosphate dehydrogenase NAD-dependent N-terminal" evidence="2">
    <location>
        <begin position="8"/>
        <end position="103"/>
    </location>
</feature>
<dbReference type="InterPro" id="IPR003421">
    <property type="entry name" value="Opine_DH"/>
</dbReference>
<dbReference type="InterPro" id="IPR011128">
    <property type="entry name" value="G3P_DH_NAD-dep_N"/>
</dbReference>
<dbReference type="GO" id="GO:0051287">
    <property type="term" value="F:NAD binding"/>
    <property type="evidence" value="ECO:0007669"/>
    <property type="project" value="InterPro"/>
</dbReference>
<dbReference type="SUPFAM" id="SSF48179">
    <property type="entry name" value="6-phosphogluconate dehydrogenase C-terminal domain-like"/>
    <property type="match status" value="1"/>
</dbReference>
<dbReference type="AlphaFoldDB" id="A0A7G9GVE3"/>
<feature type="domain" description="Opine dehydrogenase" evidence="3">
    <location>
        <begin position="179"/>
        <end position="331"/>
    </location>
</feature>
<dbReference type="Gene3D" id="3.40.50.720">
    <property type="entry name" value="NAD(P)-binding Rossmann-like Domain"/>
    <property type="match status" value="1"/>
</dbReference>
<dbReference type="Gene3D" id="1.10.1040.10">
    <property type="entry name" value="N-(1-d-carboxylethyl)-l-norvaline Dehydrogenase, domain 2"/>
    <property type="match status" value="1"/>
</dbReference>
<keyword evidence="5" id="KW-1185">Reference proteome</keyword>
<evidence type="ECO:0000259" key="3">
    <source>
        <dbReference type="Pfam" id="PF02317"/>
    </source>
</evidence>
<evidence type="ECO:0000259" key="2">
    <source>
        <dbReference type="Pfam" id="PF01210"/>
    </source>
</evidence>
<dbReference type="Proteomes" id="UP000515913">
    <property type="component" value="Chromosome"/>
</dbReference>
<dbReference type="GO" id="GO:0016616">
    <property type="term" value="F:oxidoreductase activity, acting on the CH-OH group of donors, NAD or NADP as acceptor"/>
    <property type="evidence" value="ECO:0007669"/>
    <property type="project" value="InterPro"/>
</dbReference>
<dbReference type="InterPro" id="IPR013328">
    <property type="entry name" value="6PGD_dom2"/>
</dbReference>
<dbReference type="Pfam" id="PF02317">
    <property type="entry name" value="Octopine_DH"/>
    <property type="match status" value="1"/>
</dbReference>
<accession>A0A7G9GVE3</accession>
<dbReference type="GO" id="GO:0046168">
    <property type="term" value="P:glycerol-3-phosphate catabolic process"/>
    <property type="evidence" value="ECO:0007669"/>
    <property type="project" value="InterPro"/>
</dbReference>
<dbReference type="PANTHER" id="PTHR38015:SF1">
    <property type="entry name" value="OPINE DEHYDROGENASE DOMAIN-CONTAINING PROTEIN"/>
    <property type="match status" value="1"/>
</dbReference>